<dbReference type="RefSeq" id="WP_016275394.1">
    <property type="nucleotide sequence ID" value="NZ_CAJUNV010000044.1"/>
</dbReference>
<reference evidence="2 4" key="2">
    <citation type="submission" date="2019-04" db="EMBL/GenBank/DDBJ databases">
        <title>Microbes associate with the intestines of laboratory mice.</title>
        <authorList>
            <person name="Navarre W."/>
            <person name="Wong E."/>
            <person name="Huang K."/>
            <person name="Tropini C."/>
            <person name="Ng K."/>
            <person name="Yu B."/>
        </authorList>
    </citation>
    <scope>NUCLEOTIDE SEQUENCE [LARGE SCALE GENOMIC DNA]</scope>
    <source>
        <strain evidence="2 4">NM22_B1</strain>
    </source>
</reference>
<dbReference type="InterPro" id="IPR037081">
    <property type="entry name" value="Hyp_TM1506"/>
</dbReference>
<accession>R9IK54</accession>
<dbReference type="PATRIC" id="fig|1235788.3.peg.971"/>
<evidence type="ECO:0000313" key="2">
    <source>
        <dbReference type="EMBL" id="TGY67700.1"/>
    </source>
</evidence>
<dbReference type="STRING" id="1235788.C802_00960"/>
<reference evidence="1 3" key="1">
    <citation type="submission" date="2013-04" db="EMBL/GenBank/DDBJ databases">
        <title>The Genome Sequence of Bacteroides massiliensis dnLKV3.</title>
        <authorList>
            <consortium name="The Broad Institute Genomics Platform"/>
            <consortium name="The Broad Institute Genome Sequencing Center for Infectious Disease"/>
            <person name="Earl A."/>
            <person name="Xavier R."/>
            <person name="Kuhn K."/>
            <person name="Stappenbeck T."/>
            <person name="Walker B."/>
            <person name="Young S."/>
            <person name="Zeng Q."/>
            <person name="Gargeya S."/>
            <person name="Fitzgerald M."/>
            <person name="Haas B."/>
            <person name="Abouelleil A."/>
            <person name="Allen A.W."/>
            <person name="Alvarado L."/>
            <person name="Arachchi H.M."/>
            <person name="Berlin A.M."/>
            <person name="Chapman S.B."/>
            <person name="Gainer-Dewar J."/>
            <person name="Goldberg J."/>
            <person name="Griggs A."/>
            <person name="Gujja S."/>
            <person name="Hansen M."/>
            <person name="Howarth C."/>
            <person name="Imamovic A."/>
            <person name="Ireland A."/>
            <person name="Larimer J."/>
            <person name="McCowan C."/>
            <person name="Murphy C."/>
            <person name="Pearson M."/>
            <person name="Poon T.W."/>
            <person name="Priest M."/>
            <person name="Roberts A."/>
            <person name="Saif S."/>
            <person name="Shea T."/>
            <person name="Sisk P."/>
            <person name="Sykes S."/>
            <person name="Wortman J."/>
            <person name="Nusbaum C."/>
            <person name="Birren B."/>
        </authorList>
    </citation>
    <scope>NUCLEOTIDE SEQUENCE [LARGE SCALE GENOMIC DNA]</scope>
    <source>
        <strain evidence="3">dnLKV3</strain>
        <strain evidence="1">DnLKV3</strain>
    </source>
</reference>
<name>R9IK54_9BACT</name>
<dbReference type="EMBL" id="SRYJ01000055">
    <property type="protein sequence ID" value="TGY67700.1"/>
    <property type="molecule type" value="Genomic_DNA"/>
</dbReference>
<evidence type="ECO:0000313" key="4">
    <source>
        <dbReference type="Proteomes" id="UP000310760"/>
    </source>
</evidence>
<sequence length="149" mass="16653">MDELIKLLHEGGYSCVIRREEIRTFTQRGVADLYDLLNREPEFLHGAQVADKVIGKAAAALMVLGGVREIYTDIISEPALAVLKQADIKVACAQVVSRIRNRSRTGWCPLETICYEVESPEDMYPMIRDFVEKMRGGLSAKGSSENTFT</sequence>
<evidence type="ECO:0000313" key="3">
    <source>
        <dbReference type="Proteomes" id="UP000014200"/>
    </source>
</evidence>
<dbReference type="GeneID" id="82155615"/>
<dbReference type="AlphaFoldDB" id="R9IK54"/>
<dbReference type="GO" id="GO:0003824">
    <property type="term" value="F:catalytic activity"/>
    <property type="evidence" value="ECO:0007669"/>
    <property type="project" value="InterPro"/>
</dbReference>
<dbReference type="InterPro" id="IPR015067">
    <property type="entry name" value="DUF1893_TM1506-like"/>
</dbReference>
<dbReference type="EMBL" id="ASSP01000006">
    <property type="protein sequence ID" value="EOS14943.1"/>
    <property type="molecule type" value="Genomic_DNA"/>
</dbReference>
<dbReference type="Pfam" id="PF08973">
    <property type="entry name" value="TM1506"/>
    <property type="match status" value="1"/>
</dbReference>
<dbReference type="Gene3D" id="3.40.140.30">
    <property type="entry name" value="Hypothetical protein TM1506"/>
    <property type="match status" value="1"/>
</dbReference>
<protein>
    <submittedName>
        <fullName evidence="2">DUF1893 domain-containing protein</fullName>
    </submittedName>
</protein>
<keyword evidence="3" id="KW-1185">Reference proteome</keyword>
<evidence type="ECO:0000313" key="1">
    <source>
        <dbReference type="EMBL" id="EOS14943.1"/>
    </source>
</evidence>
<dbReference type="HOGENOM" id="CLU_121418_1_0_10"/>
<dbReference type="OrthoDB" id="9815422at2"/>
<dbReference type="Proteomes" id="UP000014200">
    <property type="component" value="Unassembled WGS sequence"/>
</dbReference>
<dbReference type="Proteomes" id="UP000310760">
    <property type="component" value="Unassembled WGS sequence"/>
</dbReference>
<organism evidence="1 3">
    <name type="scientific">Phocaeicola sartorii</name>
    <dbReference type="NCBI Taxonomy" id="671267"/>
    <lineage>
        <taxon>Bacteria</taxon>
        <taxon>Pseudomonadati</taxon>
        <taxon>Bacteroidota</taxon>
        <taxon>Bacteroidia</taxon>
        <taxon>Bacteroidales</taxon>
        <taxon>Bacteroidaceae</taxon>
        <taxon>Phocaeicola</taxon>
    </lineage>
</organism>
<gene>
    <name evidence="1" type="ORF">C802_00960</name>
    <name evidence="2" type="ORF">E5339_19195</name>
</gene>
<proteinExistence type="predicted"/>
<comment type="caution">
    <text evidence="1">The sequence shown here is derived from an EMBL/GenBank/DDBJ whole genome shotgun (WGS) entry which is preliminary data.</text>
</comment>
<dbReference type="InterPro" id="IPR016193">
    <property type="entry name" value="Cytidine_deaminase-like"/>
</dbReference>
<dbReference type="SUPFAM" id="SSF53927">
    <property type="entry name" value="Cytidine deaminase-like"/>
    <property type="match status" value="1"/>
</dbReference>